<comment type="caution">
    <text evidence="3">The sequence shown here is derived from an EMBL/GenBank/DDBJ whole genome shotgun (WGS) entry which is preliminary data.</text>
</comment>
<feature type="compositionally biased region" description="Basic and acidic residues" evidence="2">
    <location>
        <begin position="38"/>
        <end position="59"/>
    </location>
</feature>
<dbReference type="Proteomes" id="UP000283895">
    <property type="component" value="Unassembled WGS sequence"/>
</dbReference>
<feature type="region of interest" description="Disordered" evidence="2">
    <location>
        <begin position="471"/>
        <end position="517"/>
    </location>
</feature>
<sequence>MENDDGYWRRLLHTWTRSSDRGVSRSIVGNRTAINNEKNADNDSDDGRILYNRRSDELGRSSSFEDTSTASGRSGTDAITHSSKQFPPPVTFPMLVQSQRPQGQNSTPRAPKDPFVLPNAFMGPHVRRMAPGTDKPVGSGHWQTDPVPGNADHVPTNLSSPHSESSFSEVESDAAAESTTSLSKTQTRSLPLSAESQHGNQNPPRFDASYMSGSDGDNDSLSDREYTDPLKVVWRKLVGKKNEVDNTRAGIRGTRRSLQQARLNEDNEDNAFMACLRPILVNTGTPPAMLGHTLDHHIRRMQQTRDQYQTCEKLLESLEAKLDHDEKELDILERQLINELWVAPAYPIGHIESREPPPLPGIDGCQSRSDINSLPVPLEAVGGLQKTTTLPIVLLGIAAERTEDYHPLYNQFMSAIGYLQLAEEHNNDLLTRKLLIEEEQKRLRLTQDQQRQQEQLRLLAKNHEQARLRLAEEQERQSSRLVEEHEQQRSKLVEEQKQEISRLAEENPGDSGPLRAKKLRDEDLEFLRDFEVEERLASEDVRRLRDEVDRFKQLCQEKGLIPRHAPLHEVYSYERHYDDDISIDFDPQKDVDTAHHLANPRFTLLLSNPSHLMGDCPVTAKTALKQATKMPESDPRKAQVFGAAAKEFFIENLIRESRANDKADFINRWLLHKLRISPLEAELLWNCFFLESHLRVLNLDRWQQDVLYYWPRDDAAKLSPEDFIGPITPEGTQSQFGSSESPTGTTLSQSAGPLDEHTSVSIRQ</sequence>
<gene>
    <name evidence="3" type="ORF">VMCG_04553</name>
</gene>
<evidence type="ECO:0000313" key="4">
    <source>
        <dbReference type="Proteomes" id="UP000283895"/>
    </source>
</evidence>
<feature type="compositionally biased region" description="Polar residues" evidence="2">
    <location>
        <begin position="730"/>
        <end position="751"/>
    </location>
</feature>
<feature type="region of interest" description="Disordered" evidence="2">
    <location>
        <begin position="34"/>
        <end position="224"/>
    </location>
</feature>
<dbReference type="EMBL" id="LKEA01000011">
    <property type="protein sequence ID" value="ROW06214.1"/>
    <property type="molecule type" value="Genomic_DNA"/>
</dbReference>
<feature type="coiled-coil region" evidence="1">
    <location>
        <begin position="301"/>
        <end position="335"/>
    </location>
</feature>
<protein>
    <submittedName>
        <fullName evidence="3">Uncharacterized protein</fullName>
    </submittedName>
</protein>
<keyword evidence="1" id="KW-0175">Coiled coil</keyword>
<feature type="compositionally biased region" description="Basic and acidic residues" evidence="2">
    <location>
        <begin position="471"/>
        <end position="505"/>
    </location>
</feature>
<dbReference type="STRING" id="356882.A0A423WRR3"/>
<feature type="compositionally biased region" description="Low complexity" evidence="2">
    <location>
        <begin position="159"/>
        <end position="183"/>
    </location>
</feature>
<accession>A0A423WRR3</accession>
<evidence type="ECO:0000313" key="3">
    <source>
        <dbReference type="EMBL" id="ROW06214.1"/>
    </source>
</evidence>
<proteinExistence type="predicted"/>
<feature type="compositionally biased region" description="Polar residues" evidence="2">
    <location>
        <begin position="96"/>
        <end position="108"/>
    </location>
</feature>
<dbReference type="OrthoDB" id="3553547at2759"/>
<feature type="region of interest" description="Disordered" evidence="2">
    <location>
        <begin position="720"/>
        <end position="764"/>
    </location>
</feature>
<feature type="compositionally biased region" description="Polar residues" evidence="2">
    <location>
        <begin position="60"/>
        <end position="85"/>
    </location>
</feature>
<reference evidence="3 4" key="1">
    <citation type="submission" date="2015-09" db="EMBL/GenBank/DDBJ databases">
        <title>Host preference determinants of Valsa canker pathogens revealed by comparative genomics.</title>
        <authorList>
            <person name="Yin Z."/>
            <person name="Huang L."/>
        </authorList>
    </citation>
    <scope>NUCLEOTIDE SEQUENCE [LARGE SCALE GENOMIC DNA]</scope>
    <source>
        <strain evidence="3 4">03-1</strain>
    </source>
</reference>
<name>A0A423WRR3_9PEZI</name>
<feature type="compositionally biased region" description="Polar residues" evidence="2">
    <location>
        <begin position="184"/>
        <end position="203"/>
    </location>
</feature>
<organism evidence="3 4">
    <name type="scientific">Cytospora schulzeri</name>
    <dbReference type="NCBI Taxonomy" id="448051"/>
    <lineage>
        <taxon>Eukaryota</taxon>
        <taxon>Fungi</taxon>
        <taxon>Dikarya</taxon>
        <taxon>Ascomycota</taxon>
        <taxon>Pezizomycotina</taxon>
        <taxon>Sordariomycetes</taxon>
        <taxon>Sordariomycetidae</taxon>
        <taxon>Diaporthales</taxon>
        <taxon>Cytosporaceae</taxon>
        <taxon>Cytospora</taxon>
    </lineage>
</organism>
<dbReference type="AlphaFoldDB" id="A0A423WRR3"/>
<keyword evidence="4" id="KW-1185">Reference proteome</keyword>
<evidence type="ECO:0000256" key="1">
    <source>
        <dbReference type="SAM" id="Coils"/>
    </source>
</evidence>
<evidence type="ECO:0000256" key="2">
    <source>
        <dbReference type="SAM" id="MobiDB-lite"/>
    </source>
</evidence>